<reference evidence="1 2" key="1">
    <citation type="submission" date="2016-11" db="EMBL/GenBank/DDBJ databases">
        <authorList>
            <person name="Jaros S."/>
            <person name="Januszkiewicz K."/>
            <person name="Wedrychowicz H."/>
        </authorList>
    </citation>
    <scope>NUCLEOTIDE SEQUENCE [LARGE SCALE GENOMIC DNA]</scope>
    <source>
        <strain evidence="1 2">DSM 16917</strain>
    </source>
</reference>
<keyword evidence="2" id="KW-1185">Reference proteome</keyword>
<dbReference type="EMBL" id="FQXG01000006">
    <property type="protein sequence ID" value="SHI05557.1"/>
    <property type="molecule type" value="Genomic_DNA"/>
</dbReference>
<dbReference type="RefSeq" id="WP_067662697.1">
    <property type="nucleotide sequence ID" value="NZ_FQXG01000006.1"/>
</dbReference>
<sequence length="134" mass="14867">MRRPWLMLALTLLLVVVWLGRGWFLPQSPPVPPELVQQRLLDSLNEARGQWLMQGRSERIQWQGPDSQAGVLKMNRQGWPEPQSDCAGLWGRLMGQPGLALIQASEGSPSVCRFDLTGDGVLTYYPATGSLILG</sequence>
<organism evidence="1 2">
    <name type="scientific">Ferrimonas marina</name>
    <dbReference type="NCBI Taxonomy" id="299255"/>
    <lineage>
        <taxon>Bacteria</taxon>
        <taxon>Pseudomonadati</taxon>
        <taxon>Pseudomonadota</taxon>
        <taxon>Gammaproteobacteria</taxon>
        <taxon>Alteromonadales</taxon>
        <taxon>Ferrimonadaceae</taxon>
        <taxon>Ferrimonas</taxon>
    </lineage>
</organism>
<evidence type="ECO:0000313" key="2">
    <source>
        <dbReference type="Proteomes" id="UP000184268"/>
    </source>
</evidence>
<dbReference type="Proteomes" id="UP000184268">
    <property type="component" value="Unassembled WGS sequence"/>
</dbReference>
<dbReference type="STRING" id="299255.SAMN02745129_3873"/>
<name>A0A1M5Y0H4_9GAMM</name>
<evidence type="ECO:0008006" key="3">
    <source>
        <dbReference type="Google" id="ProtNLM"/>
    </source>
</evidence>
<dbReference type="AlphaFoldDB" id="A0A1M5Y0H4"/>
<accession>A0A1M5Y0H4</accession>
<gene>
    <name evidence="1" type="ORF">SAMN02745129_3873</name>
</gene>
<protein>
    <recommendedName>
        <fullName evidence="3">MSHA biogenesis protein MshF</fullName>
    </recommendedName>
</protein>
<dbReference type="OrthoDB" id="6400587at2"/>
<evidence type="ECO:0000313" key="1">
    <source>
        <dbReference type="EMBL" id="SHI05557.1"/>
    </source>
</evidence>
<proteinExistence type="predicted"/>